<dbReference type="NCBIfam" id="TIGR01515">
    <property type="entry name" value="branching_enzym"/>
    <property type="match status" value="1"/>
</dbReference>
<name>A0A9D1GPJ8_9MOLU</name>
<accession>A0A9D1GPJ8</accession>
<feature type="domain" description="Glycosyl hydrolase family 13 catalytic" evidence="8">
    <location>
        <begin position="152"/>
        <end position="495"/>
    </location>
</feature>
<dbReference type="PANTHER" id="PTHR43651">
    <property type="entry name" value="1,4-ALPHA-GLUCAN-BRANCHING ENZYME"/>
    <property type="match status" value="1"/>
</dbReference>
<comment type="pathway">
    <text evidence="1">Glycan biosynthesis; glycogen biosynthesis.</text>
</comment>
<keyword evidence="3" id="KW-0808">Transferase</keyword>
<evidence type="ECO:0000256" key="2">
    <source>
        <dbReference type="ARBA" id="ARBA00022600"/>
    </source>
</evidence>
<dbReference type="AlphaFoldDB" id="A0A9D1GPJ8"/>
<feature type="active site" description="Proton donor" evidence="7">
    <location>
        <position position="354"/>
    </location>
</feature>
<keyword evidence="3" id="KW-0328">Glycosyltransferase</keyword>
<dbReference type="GO" id="GO:0004553">
    <property type="term" value="F:hydrolase activity, hydrolyzing O-glycosyl compounds"/>
    <property type="evidence" value="ECO:0007669"/>
    <property type="project" value="InterPro"/>
</dbReference>
<dbReference type="PIRSF" id="PIRSF000463">
    <property type="entry name" value="GlgB"/>
    <property type="match status" value="1"/>
</dbReference>
<dbReference type="SUPFAM" id="SSF51445">
    <property type="entry name" value="(Trans)glycosidases"/>
    <property type="match status" value="1"/>
</dbReference>
<dbReference type="EC" id="2.4.1.18" evidence="6"/>
<organism evidence="9 10">
    <name type="scientific">Candidatus Pelethenecus faecipullorum</name>
    <dbReference type="NCBI Taxonomy" id="2840900"/>
    <lineage>
        <taxon>Bacteria</taxon>
        <taxon>Bacillati</taxon>
        <taxon>Mycoplasmatota</taxon>
        <taxon>Mollicutes</taxon>
        <taxon>Candidatus Pelethenecus</taxon>
    </lineage>
</organism>
<evidence type="ECO:0000256" key="7">
    <source>
        <dbReference type="PIRSR" id="PIRSR000463-1"/>
    </source>
</evidence>
<evidence type="ECO:0000256" key="3">
    <source>
        <dbReference type="ARBA" id="ARBA00022676"/>
    </source>
</evidence>
<evidence type="ECO:0000259" key="8">
    <source>
        <dbReference type="SMART" id="SM00642"/>
    </source>
</evidence>
<evidence type="ECO:0000256" key="4">
    <source>
        <dbReference type="ARBA" id="ARBA00023056"/>
    </source>
</evidence>
<dbReference type="InterPro" id="IPR044143">
    <property type="entry name" value="GlgB_N_E_set_prok"/>
</dbReference>
<dbReference type="Proteomes" id="UP000886758">
    <property type="component" value="Unassembled WGS sequence"/>
</dbReference>
<dbReference type="Pfam" id="PF02922">
    <property type="entry name" value="CBM_48"/>
    <property type="match status" value="1"/>
</dbReference>
<evidence type="ECO:0000313" key="10">
    <source>
        <dbReference type="Proteomes" id="UP000886758"/>
    </source>
</evidence>
<dbReference type="InterPro" id="IPR006407">
    <property type="entry name" value="GlgB"/>
</dbReference>
<dbReference type="GO" id="GO:0005829">
    <property type="term" value="C:cytosol"/>
    <property type="evidence" value="ECO:0007669"/>
    <property type="project" value="TreeGrafter"/>
</dbReference>
<dbReference type="Pfam" id="PF00128">
    <property type="entry name" value="Alpha-amylase"/>
    <property type="match status" value="1"/>
</dbReference>
<dbReference type="CDD" id="cd11322">
    <property type="entry name" value="AmyAc_Glg_BE"/>
    <property type="match status" value="1"/>
</dbReference>
<comment type="caution">
    <text evidence="9">The sequence shown here is derived from an EMBL/GenBank/DDBJ whole genome shotgun (WGS) entry which is preliminary data.</text>
</comment>
<dbReference type="PANTHER" id="PTHR43651:SF3">
    <property type="entry name" value="1,4-ALPHA-GLUCAN-BRANCHING ENZYME"/>
    <property type="match status" value="1"/>
</dbReference>
<dbReference type="InterPro" id="IPR013783">
    <property type="entry name" value="Ig-like_fold"/>
</dbReference>
<reference evidence="9" key="2">
    <citation type="journal article" date="2021" name="PeerJ">
        <title>Extensive microbial diversity within the chicken gut microbiome revealed by metagenomics and culture.</title>
        <authorList>
            <person name="Gilroy R."/>
            <person name="Ravi A."/>
            <person name="Getino M."/>
            <person name="Pursley I."/>
            <person name="Horton D.L."/>
            <person name="Alikhan N.F."/>
            <person name="Baker D."/>
            <person name="Gharbi K."/>
            <person name="Hall N."/>
            <person name="Watson M."/>
            <person name="Adriaenssens E.M."/>
            <person name="Foster-Nyarko E."/>
            <person name="Jarju S."/>
            <person name="Secka A."/>
            <person name="Antonio M."/>
            <person name="Oren A."/>
            <person name="Chaudhuri R.R."/>
            <person name="La Ragione R."/>
            <person name="Hildebrand F."/>
            <person name="Pallen M.J."/>
        </authorList>
    </citation>
    <scope>NUCLEOTIDE SEQUENCE</scope>
    <source>
        <strain evidence="9">ChiW17-6978</strain>
    </source>
</reference>
<sequence length="537" mass="63419">MIRHRIDSDFLYYFDQGKSYDAYRVFGAHLEKDALGNNVACEFCLFAPNAASVSVVGEWNQFEPEKDKMIRIDEKGVWYLRLEGDYEWQRYKYYLKTYQGEVKYKADPYAFYAQLRPSTDSKVCFLDDYAWHDQSWMKNHKKTYDQPVLIYEMHLGSWKRKGNGENDFLSFREILPLLLDYLKDFGYTHIEIMPVYEHPLDASWGYQGTSYYAITPRYGAPKDFMWFVDQLHQAGYGVIMDWVPGHICKDAHGLYLFDGTPLYDYADPSIRENEEWGTANLDLGKGIVRSFLYSNAMFYMEYFHIDGFRVDAVSNLLYYMGNPNRGENIGAREFLRGLSNLLFAKDDRVLLMAEDSSSYPGVTKPTSCGGVGFNYKWDMGWMNDTLKYFKLDPIYRKYHHNQLTFSMMYYYNEQFVLPFSHDEVVHMKGSLLNKMPGDYWQQFANYRLLIGYMMTHPGKKLLFMGNELAPYSEWGFQKSLDWEILRFPSHDSACRYVKEITTLYKKTKALYELDYDRQGFEYIDADNADQSLYVYAR</sequence>
<feature type="non-terminal residue" evidence="9">
    <location>
        <position position="537"/>
    </location>
</feature>
<dbReference type="InterPro" id="IPR014756">
    <property type="entry name" value="Ig_E-set"/>
</dbReference>
<evidence type="ECO:0000256" key="6">
    <source>
        <dbReference type="NCBIfam" id="TIGR01515"/>
    </source>
</evidence>
<dbReference type="Gene3D" id="2.60.40.10">
    <property type="entry name" value="Immunoglobulins"/>
    <property type="match status" value="1"/>
</dbReference>
<dbReference type="GO" id="GO:0005978">
    <property type="term" value="P:glycogen biosynthetic process"/>
    <property type="evidence" value="ECO:0007669"/>
    <property type="project" value="UniProtKB-UniRule"/>
</dbReference>
<evidence type="ECO:0000256" key="5">
    <source>
        <dbReference type="ARBA" id="ARBA00023277"/>
    </source>
</evidence>
<feature type="active site" description="Nucleophile" evidence="7">
    <location>
        <position position="311"/>
    </location>
</feature>
<dbReference type="InterPro" id="IPR006047">
    <property type="entry name" value="GH13_cat_dom"/>
</dbReference>
<dbReference type="CDD" id="cd02855">
    <property type="entry name" value="E_set_GBE_prok_N"/>
    <property type="match status" value="1"/>
</dbReference>
<dbReference type="InterPro" id="IPR037439">
    <property type="entry name" value="Branching_enzy"/>
</dbReference>
<evidence type="ECO:0000256" key="1">
    <source>
        <dbReference type="ARBA" id="ARBA00004964"/>
    </source>
</evidence>
<keyword evidence="5" id="KW-0119">Carbohydrate metabolism</keyword>
<protein>
    <recommendedName>
        <fullName evidence="6">1,4-alpha-glucan branching enzyme</fullName>
        <ecNumber evidence="6">2.4.1.18</ecNumber>
    </recommendedName>
</protein>
<dbReference type="NCBIfam" id="NF008967">
    <property type="entry name" value="PRK12313.1"/>
    <property type="match status" value="1"/>
</dbReference>
<dbReference type="SUPFAM" id="SSF81296">
    <property type="entry name" value="E set domains"/>
    <property type="match status" value="1"/>
</dbReference>
<keyword evidence="2" id="KW-0321">Glycogen metabolism</keyword>
<reference evidence="9" key="1">
    <citation type="submission" date="2020-10" db="EMBL/GenBank/DDBJ databases">
        <authorList>
            <person name="Gilroy R."/>
        </authorList>
    </citation>
    <scope>NUCLEOTIDE SEQUENCE</scope>
    <source>
        <strain evidence="9">ChiW17-6978</strain>
    </source>
</reference>
<dbReference type="EMBL" id="DVLF01000017">
    <property type="protein sequence ID" value="HIT49479.1"/>
    <property type="molecule type" value="Genomic_DNA"/>
</dbReference>
<keyword evidence="4" id="KW-0320">Glycogen biosynthesis</keyword>
<dbReference type="InterPro" id="IPR017853">
    <property type="entry name" value="GH"/>
</dbReference>
<evidence type="ECO:0000313" key="9">
    <source>
        <dbReference type="EMBL" id="HIT49479.1"/>
    </source>
</evidence>
<dbReference type="InterPro" id="IPR004193">
    <property type="entry name" value="Glyco_hydro_13_N"/>
</dbReference>
<dbReference type="Gene3D" id="3.20.20.80">
    <property type="entry name" value="Glycosidases"/>
    <property type="match status" value="1"/>
</dbReference>
<gene>
    <name evidence="9" type="primary">glgB</name>
    <name evidence="9" type="ORF">IAD46_00480</name>
</gene>
<dbReference type="GO" id="GO:0003844">
    <property type="term" value="F:1,4-alpha-glucan branching enzyme activity"/>
    <property type="evidence" value="ECO:0007669"/>
    <property type="project" value="UniProtKB-UniRule"/>
</dbReference>
<proteinExistence type="predicted"/>
<dbReference type="SMART" id="SM00642">
    <property type="entry name" value="Aamy"/>
    <property type="match status" value="1"/>
</dbReference>